<accession>A0A8H2M618</accession>
<evidence type="ECO:0000313" key="1">
    <source>
        <dbReference type="EMBL" id="VFB17104.1"/>
    </source>
</evidence>
<proteinExistence type="predicted"/>
<keyword evidence="2" id="KW-1185">Reference proteome</keyword>
<dbReference type="EMBL" id="CAACYI010000001">
    <property type="protein sequence ID" value="VFB17104.1"/>
    <property type="molecule type" value="Genomic_DNA"/>
</dbReference>
<comment type="caution">
    <text evidence="1">The sequence shown here is derived from an EMBL/GenBank/DDBJ whole genome shotgun (WGS) entry which is preliminary data.</text>
</comment>
<reference evidence="1 2" key="1">
    <citation type="submission" date="2019-02" db="EMBL/GenBank/DDBJ databases">
        <authorList>
            <consortium name="Pathogen Informatics"/>
        </authorList>
    </citation>
    <scope>NUCLEOTIDE SEQUENCE [LARGE SCALE GENOMIC DNA]</scope>
    <source>
        <strain evidence="1 2">3012STDY7089603</strain>
    </source>
</reference>
<organism evidence="1 2">
    <name type="scientific">Urinicoccus massiliensis</name>
    <dbReference type="NCBI Taxonomy" id="1723382"/>
    <lineage>
        <taxon>Bacteria</taxon>
        <taxon>Bacillati</taxon>
        <taxon>Bacillota</taxon>
        <taxon>Tissierellia</taxon>
        <taxon>Tissierellales</taxon>
        <taxon>Peptoniphilaceae</taxon>
        <taxon>Urinicoccus</taxon>
    </lineage>
</organism>
<dbReference type="Proteomes" id="UP000377798">
    <property type="component" value="Unassembled WGS sequence"/>
</dbReference>
<name>A0A8H2M618_9FIRM</name>
<gene>
    <name evidence="1" type="ORF">NCTC13150_01689</name>
</gene>
<sequence>MDDFIKKIFKGRGSKGLFMGFGAWLNFLRLLTSRDFFCIIKENTLIEFFILVLCLERTNFLFC</sequence>
<dbReference type="AlphaFoldDB" id="A0A8H2M618"/>
<protein>
    <submittedName>
        <fullName evidence="1">Uncharacterized protein</fullName>
    </submittedName>
</protein>
<evidence type="ECO:0000313" key="2">
    <source>
        <dbReference type="Proteomes" id="UP000377798"/>
    </source>
</evidence>